<dbReference type="Pfam" id="PF02686">
    <property type="entry name" value="GatC"/>
    <property type="match status" value="1"/>
</dbReference>
<dbReference type="SUPFAM" id="SSF141000">
    <property type="entry name" value="Glu-tRNAGln amidotransferase C subunit"/>
    <property type="match status" value="1"/>
</dbReference>
<organism evidence="1">
    <name type="scientific">marine sediment metagenome</name>
    <dbReference type="NCBI Taxonomy" id="412755"/>
    <lineage>
        <taxon>unclassified sequences</taxon>
        <taxon>metagenomes</taxon>
        <taxon>ecological metagenomes</taxon>
    </lineage>
</organism>
<dbReference type="InterPro" id="IPR036113">
    <property type="entry name" value="Asp/Glu-ADT_sf_sub_c"/>
</dbReference>
<accession>X0TP61</accession>
<sequence length="100" mass="11033">MSTRIDEKLIRHIGLLSRIELTEEQVGIFGPQFADIVAYMDKLQELNTDGVEPMARALPVHNVFAEDAPGESLPVARALANAPQRDGDFYKVPKVIGDSQ</sequence>
<name>X0TP61_9ZZZZ</name>
<gene>
    <name evidence="1" type="ORF">S01H1_08631</name>
</gene>
<dbReference type="NCBIfam" id="TIGR00135">
    <property type="entry name" value="gatC"/>
    <property type="match status" value="1"/>
</dbReference>
<dbReference type="PANTHER" id="PTHR15004">
    <property type="entry name" value="GLUTAMYL-TRNA(GLN) AMIDOTRANSFERASE SUBUNIT C, MITOCHONDRIAL"/>
    <property type="match status" value="1"/>
</dbReference>
<dbReference type="Gene3D" id="1.10.20.60">
    <property type="entry name" value="Glu-tRNAGln amidotransferase C subunit, N-terminal domain"/>
    <property type="match status" value="1"/>
</dbReference>
<dbReference type="GO" id="GO:0070681">
    <property type="term" value="P:glutaminyl-tRNAGln biosynthesis via transamidation"/>
    <property type="evidence" value="ECO:0007669"/>
    <property type="project" value="TreeGrafter"/>
</dbReference>
<dbReference type="HAMAP" id="MF_00122">
    <property type="entry name" value="GatC"/>
    <property type="match status" value="1"/>
</dbReference>
<protein>
    <recommendedName>
        <fullName evidence="2">Aspartyl/glutamyl-tRNA(Asn/Gln) amidotransferase subunit C</fullName>
    </recommendedName>
</protein>
<reference evidence="1" key="1">
    <citation type="journal article" date="2014" name="Front. Microbiol.">
        <title>High frequency of phylogenetically diverse reductive dehalogenase-homologous genes in deep subseafloor sedimentary metagenomes.</title>
        <authorList>
            <person name="Kawai M."/>
            <person name="Futagami T."/>
            <person name="Toyoda A."/>
            <person name="Takaki Y."/>
            <person name="Nishi S."/>
            <person name="Hori S."/>
            <person name="Arai W."/>
            <person name="Tsubouchi T."/>
            <person name="Morono Y."/>
            <person name="Uchiyama I."/>
            <person name="Ito T."/>
            <person name="Fujiyama A."/>
            <person name="Inagaki F."/>
            <person name="Takami H."/>
        </authorList>
    </citation>
    <scope>NUCLEOTIDE SEQUENCE</scope>
    <source>
        <strain evidence="1">Expedition CK06-06</strain>
    </source>
</reference>
<dbReference type="GO" id="GO:0006450">
    <property type="term" value="P:regulation of translational fidelity"/>
    <property type="evidence" value="ECO:0007669"/>
    <property type="project" value="InterPro"/>
</dbReference>
<dbReference type="EMBL" id="BARS01004418">
    <property type="protein sequence ID" value="GAF77910.1"/>
    <property type="molecule type" value="Genomic_DNA"/>
</dbReference>
<evidence type="ECO:0000313" key="1">
    <source>
        <dbReference type="EMBL" id="GAF77910.1"/>
    </source>
</evidence>
<dbReference type="PANTHER" id="PTHR15004:SF0">
    <property type="entry name" value="GLUTAMYL-TRNA(GLN) AMIDOTRANSFERASE SUBUNIT C, MITOCHONDRIAL"/>
    <property type="match status" value="1"/>
</dbReference>
<proteinExistence type="inferred from homology"/>
<evidence type="ECO:0008006" key="2">
    <source>
        <dbReference type="Google" id="ProtNLM"/>
    </source>
</evidence>
<dbReference type="InterPro" id="IPR003837">
    <property type="entry name" value="GatC"/>
</dbReference>
<dbReference type="AlphaFoldDB" id="X0TP61"/>
<comment type="caution">
    <text evidence="1">The sequence shown here is derived from an EMBL/GenBank/DDBJ whole genome shotgun (WGS) entry which is preliminary data.</text>
</comment>